<name>A0ABR0KK90_9EURO</name>
<comment type="caution">
    <text evidence="2">The sequence shown here is derived from an EMBL/GenBank/DDBJ whole genome shotgun (WGS) entry which is preliminary data.</text>
</comment>
<protein>
    <submittedName>
        <fullName evidence="2">Uncharacterized protein</fullName>
    </submittedName>
</protein>
<sequence length="189" mass="21004">MSLGIGYEIVKSLAFLRSDYQVLLGCRDTSKGERAVSSMGAPSNVNPIQLDITDDQSVDNCVKAIEQHFGRVDVLINNAGTAGKDLVGTELEPTRRQVWQHVYNVNVISTEVFTQRLIPLLEQSKDPRIIFVSAEIASIGKILQSKQPNEPQLVPFCSSKAAINMMTVDYAMRYPHFKATELPPPTTRR</sequence>
<dbReference type="Pfam" id="PF00106">
    <property type="entry name" value="adh_short"/>
    <property type="match status" value="1"/>
</dbReference>
<dbReference type="Gene3D" id="3.40.50.720">
    <property type="entry name" value="NAD(P)-binding Rossmann-like Domain"/>
    <property type="match status" value="1"/>
</dbReference>
<gene>
    <name evidence="2" type="ORF">LTR24_001632</name>
</gene>
<accession>A0ABR0KK90</accession>
<organism evidence="2 3">
    <name type="scientific">Lithohypha guttulata</name>
    <dbReference type="NCBI Taxonomy" id="1690604"/>
    <lineage>
        <taxon>Eukaryota</taxon>
        <taxon>Fungi</taxon>
        <taxon>Dikarya</taxon>
        <taxon>Ascomycota</taxon>
        <taxon>Pezizomycotina</taxon>
        <taxon>Eurotiomycetes</taxon>
        <taxon>Chaetothyriomycetidae</taxon>
        <taxon>Chaetothyriales</taxon>
        <taxon>Trichomeriaceae</taxon>
        <taxon>Lithohypha</taxon>
    </lineage>
</organism>
<dbReference type="InterPro" id="IPR002347">
    <property type="entry name" value="SDR_fam"/>
</dbReference>
<dbReference type="InterPro" id="IPR051468">
    <property type="entry name" value="Fungal_SecMetab_SDRs"/>
</dbReference>
<dbReference type="SUPFAM" id="SSF51735">
    <property type="entry name" value="NAD(P)-binding Rossmann-fold domains"/>
    <property type="match status" value="1"/>
</dbReference>
<dbReference type="EMBL" id="JAVRRG010000012">
    <property type="protein sequence ID" value="KAK5099004.1"/>
    <property type="molecule type" value="Genomic_DNA"/>
</dbReference>
<comment type="similarity">
    <text evidence="1">Belongs to the short-chain dehydrogenases/reductases (SDR) family.</text>
</comment>
<reference evidence="2 3" key="1">
    <citation type="submission" date="2023-08" db="EMBL/GenBank/DDBJ databases">
        <title>Black Yeasts Isolated from many extreme environments.</title>
        <authorList>
            <person name="Coleine C."/>
            <person name="Stajich J.E."/>
            <person name="Selbmann L."/>
        </authorList>
    </citation>
    <scope>NUCLEOTIDE SEQUENCE [LARGE SCALE GENOMIC DNA]</scope>
    <source>
        <strain evidence="2 3">CCFEE 5885</strain>
    </source>
</reference>
<dbReference type="Proteomes" id="UP001345013">
    <property type="component" value="Unassembled WGS sequence"/>
</dbReference>
<keyword evidence="3" id="KW-1185">Reference proteome</keyword>
<evidence type="ECO:0000313" key="2">
    <source>
        <dbReference type="EMBL" id="KAK5099004.1"/>
    </source>
</evidence>
<dbReference type="PANTHER" id="PTHR43544:SF32">
    <property type="entry name" value="CHAIN DEHYDROGENASE, PUTATIVE (AFU_ORTHOLOGUE AFUA_5G01530)-RELATED"/>
    <property type="match status" value="1"/>
</dbReference>
<evidence type="ECO:0000313" key="3">
    <source>
        <dbReference type="Proteomes" id="UP001345013"/>
    </source>
</evidence>
<dbReference type="PANTHER" id="PTHR43544">
    <property type="entry name" value="SHORT-CHAIN DEHYDROGENASE/REDUCTASE"/>
    <property type="match status" value="1"/>
</dbReference>
<evidence type="ECO:0000256" key="1">
    <source>
        <dbReference type="ARBA" id="ARBA00006484"/>
    </source>
</evidence>
<proteinExistence type="inferred from homology"/>
<dbReference type="InterPro" id="IPR036291">
    <property type="entry name" value="NAD(P)-bd_dom_sf"/>
</dbReference>